<feature type="transmembrane region" description="Helical" evidence="2">
    <location>
        <begin position="99"/>
        <end position="120"/>
    </location>
</feature>
<feature type="compositionally biased region" description="Gly residues" evidence="1">
    <location>
        <begin position="133"/>
        <end position="147"/>
    </location>
</feature>
<dbReference type="Proteomes" id="UP001321543">
    <property type="component" value="Chromosome"/>
</dbReference>
<evidence type="ECO:0000313" key="6">
    <source>
        <dbReference type="Proteomes" id="UP001321543"/>
    </source>
</evidence>
<dbReference type="Gene3D" id="3.40.50.410">
    <property type="entry name" value="von Willebrand factor, type A domain"/>
    <property type="match status" value="1"/>
</dbReference>
<dbReference type="SUPFAM" id="SSF53300">
    <property type="entry name" value="vWA-like"/>
    <property type="match status" value="1"/>
</dbReference>
<dbReference type="InterPro" id="IPR002035">
    <property type="entry name" value="VWF_A"/>
</dbReference>
<dbReference type="RefSeq" id="WP_286299872.1">
    <property type="nucleotide sequence ID" value="NZ_AP027728.1"/>
</dbReference>
<proteinExistence type="predicted"/>
<keyword evidence="6" id="KW-1185">Reference proteome</keyword>
<keyword evidence="2" id="KW-1133">Transmembrane helix</keyword>
<evidence type="ECO:0008006" key="7">
    <source>
        <dbReference type="Google" id="ProtNLM"/>
    </source>
</evidence>
<evidence type="ECO:0000256" key="2">
    <source>
        <dbReference type="SAM" id="Phobius"/>
    </source>
</evidence>
<keyword evidence="2" id="KW-0812">Transmembrane</keyword>
<reference evidence="6" key="1">
    <citation type="journal article" date="2019" name="Int. J. Syst. Evol. Microbiol.">
        <title>The Global Catalogue of Microorganisms (GCM) 10K type strain sequencing project: providing services to taxonomists for standard genome sequencing and annotation.</title>
        <authorList>
            <consortium name="The Broad Institute Genomics Platform"/>
            <consortium name="The Broad Institute Genome Sequencing Center for Infectious Disease"/>
            <person name="Wu L."/>
            <person name="Ma J."/>
        </authorList>
    </citation>
    <scope>NUCLEOTIDE SEQUENCE [LARGE SCALE GENOMIC DNA]</scope>
    <source>
        <strain evidence="6">NBRC 106310</strain>
    </source>
</reference>
<evidence type="ECO:0000259" key="3">
    <source>
        <dbReference type="Pfam" id="PF13519"/>
    </source>
</evidence>
<feature type="domain" description="VWFA" evidence="3">
    <location>
        <begin position="197"/>
        <end position="315"/>
    </location>
</feature>
<feature type="domain" description="Leucine rich repeat variant" evidence="4">
    <location>
        <begin position="8"/>
        <end position="66"/>
    </location>
</feature>
<organism evidence="5 6">
    <name type="scientific">Microbacterium suwonense</name>
    <dbReference type="NCBI Taxonomy" id="683047"/>
    <lineage>
        <taxon>Bacteria</taxon>
        <taxon>Bacillati</taxon>
        <taxon>Actinomycetota</taxon>
        <taxon>Actinomycetes</taxon>
        <taxon>Micrococcales</taxon>
        <taxon>Microbacteriaceae</taxon>
        <taxon>Microbacterium</taxon>
    </lineage>
</organism>
<dbReference type="InterPro" id="IPR036465">
    <property type="entry name" value="vWFA_dom_sf"/>
</dbReference>
<dbReference type="EMBL" id="AP027728">
    <property type="protein sequence ID" value="BDZ39618.1"/>
    <property type="molecule type" value="Genomic_DNA"/>
</dbReference>
<dbReference type="Pfam" id="PF13519">
    <property type="entry name" value="VWA_2"/>
    <property type="match status" value="1"/>
</dbReference>
<gene>
    <name evidence="5" type="ORF">GCM10025863_22320</name>
</gene>
<accession>A0ABM8FVS1</accession>
<dbReference type="Pfam" id="PF25591">
    <property type="entry name" value="LRV_2"/>
    <property type="match status" value="1"/>
</dbReference>
<dbReference type="InterPro" id="IPR057893">
    <property type="entry name" value="LRV_2"/>
</dbReference>
<evidence type="ECO:0000259" key="4">
    <source>
        <dbReference type="Pfam" id="PF25591"/>
    </source>
</evidence>
<evidence type="ECO:0000256" key="1">
    <source>
        <dbReference type="SAM" id="MobiDB-lite"/>
    </source>
</evidence>
<protein>
    <recommendedName>
        <fullName evidence="7">VWFA domain-containing protein</fullName>
    </recommendedName>
</protein>
<name>A0ABM8FVS1_9MICO</name>
<keyword evidence="2" id="KW-0472">Membrane</keyword>
<sequence>MHDPHRDAAWQALADPLTSPEALASIVSAYPEFGSQAAQHPNAYPELVAWIQQYATAAAAQPTAAAAEPLPLESATADPIPAGAGGATARAPRRRLMPVALAVVTALVVGAAGVTGAMAITKIMAGTASADGGASGTGDSNGSGTGKGSPATGSDADSDDSAGERADAEGAVLPYTDTASGAADLAQKDGGAESGPIVLILDASGSMVRETSPGRTRMQDAQQAMTTAIGMLPKDAQVGMLVFGTGTGNDAAEQAQGCTDVKTVQELGVLDAKTLTSAVAKVTPSGFTPLGPSLRTAADMLPADGPGTIVLVSDGVDTCSPLRPAKWHPICAAGIPP</sequence>
<feature type="region of interest" description="Disordered" evidence="1">
    <location>
        <begin position="130"/>
        <end position="166"/>
    </location>
</feature>
<evidence type="ECO:0000313" key="5">
    <source>
        <dbReference type="EMBL" id="BDZ39618.1"/>
    </source>
</evidence>